<evidence type="ECO:0000313" key="2">
    <source>
        <dbReference type="Proteomes" id="UP000013057"/>
    </source>
</evidence>
<reference evidence="2" key="1">
    <citation type="journal article" date="2013" name="Genome">
        <title>Draft Genome Sequence of a Thermophilic Member of the Bacillaceae, Anoxybacillus flavithermus Strain Kn10, Isolated from the Kan-nawa Hot Spring in Japan.</title>
        <authorList>
            <person name="Matsutani M."/>
            <person name="Shirakihara Y."/>
            <person name="Imada K."/>
            <person name="Yakushi T."/>
            <person name="Matsushita K."/>
        </authorList>
    </citation>
    <scope>NUCLEOTIDE SEQUENCE [LARGE SCALE GENOMIC DNA]</scope>
    <source>
        <strain evidence="2">NBRC 109594</strain>
    </source>
</reference>
<accession>R4G266</accession>
<name>R4G266_9BACL</name>
<gene>
    <name evidence="1" type="ORF">KN10_2630</name>
</gene>
<dbReference type="EMBL" id="BARH01000029">
    <property type="protein sequence ID" value="GAC92194.1"/>
    <property type="molecule type" value="Genomic_DNA"/>
</dbReference>
<sequence>MDLFSRKIVGWCLSERIHSAKEYISPMAYEKMYQQGKKQ</sequence>
<protein>
    <submittedName>
        <fullName evidence="1">Transposase</fullName>
    </submittedName>
</protein>
<evidence type="ECO:0000313" key="1">
    <source>
        <dbReference type="EMBL" id="GAC92194.1"/>
    </source>
</evidence>
<dbReference type="Proteomes" id="UP000013057">
    <property type="component" value="Unassembled WGS sequence"/>
</dbReference>
<organism evidence="1 2">
    <name type="scientific">Anoxybacillus flavithermus NBRC 109594</name>
    <dbReference type="NCBI Taxonomy" id="1315967"/>
    <lineage>
        <taxon>Bacteria</taxon>
        <taxon>Bacillati</taxon>
        <taxon>Bacillota</taxon>
        <taxon>Bacilli</taxon>
        <taxon>Bacillales</taxon>
        <taxon>Anoxybacillaceae</taxon>
        <taxon>Anoxybacillus</taxon>
    </lineage>
</organism>
<proteinExistence type="predicted"/>
<comment type="caution">
    <text evidence="1">The sequence shown here is derived from an EMBL/GenBank/DDBJ whole genome shotgun (WGS) entry which is preliminary data.</text>
</comment>
<dbReference type="AlphaFoldDB" id="R4G266"/>